<gene>
    <name evidence="3" type="ORF">FRZ54_10485</name>
</gene>
<keyword evidence="4" id="KW-1185">Reference proteome</keyword>
<evidence type="ECO:0000313" key="4">
    <source>
        <dbReference type="Proteomes" id="UP000321479"/>
    </source>
</evidence>
<dbReference type="KEGG" id="mgin:FRZ54_10485"/>
<evidence type="ECO:0000313" key="3">
    <source>
        <dbReference type="EMBL" id="QEC62988.1"/>
    </source>
</evidence>
<dbReference type="PANTHER" id="PTHR34220">
    <property type="entry name" value="SENSOR HISTIDINE KINASE YPDA"/>
    <property type="match status" value="1"/>
</dbReference>
<proteinExistence type="predicted"/>
<keyword evidence="1" id="KW-0812">Transmembrane</keyword>
<reference evidence="3 4" key="1">
    <citation type="journal article" date="2017" name="Curr. Microbiol.">
        <title>Mucilaginibacter ginsenosidivorans sp. nov., Isolated from Soil of Ginseng Field.</title>
        <authorList>
            <person name="Kim M.M."/>
            <person name="Siddiqi M.Z."/>
            <person name="Im W.T."/>
        </authorList>
    </citation>
    <scope>NUCLEOTIDE SEQUENCE [LARGE SCALE GENOMIC DNA]</scope>
    <source>
        <strain evidence="3 4">Gsoil 3017</strain>
    </source>
</reference>
<dbReference type="Proteomes" id="UP000321479">
    <property type="component" value="Chromosome"/>
</dbReference>
<dbReference type="GO" id="GO:0016020">
    <property type="term" value="C:membrane"/>
    <property type="evidence" value="ECO:0007669"/>
    <property type="project" value="InterPro"/>
</dbReference>
<organism evidence="3 4">
    <name type="scientific">Mucilaginibacter ginsenosidivorans</name>
    <dbReference type="NCBI Taxonomy" id="398053"/>
    <lineage>
        <taxon>Bacteria</taxon>
        <taxon>Pseudomonadati</taxon>
        <taxon>Bacteroidota</taxon>
        <taxon>Sphingobacteriia</taxon>
        <taxon>Sphingobacteriales</taxon>
        <taxon>Sphingobacteriaceae</taxon>
        <taxon>Mucilaginibacter</taxon>
    </lineage>
</organism>
<keyword evidence="1" id="KW-1133">Transmembrane helix</keyword>
<evidence type="ECO:0000256" key="1">
    <source>
        <dbReference type="SAM" id="Phobius"/>
    </source>
</evidence>
<dbReference type="RefSeq" id="WP_147031564.1">
    <property type="nucleotide sequence ID" value="NZ_CP042436.1"/>
</dbReference>
<feature type="transmembrane region" description="Helical" evidence="1">
    <location>
        <begin position="45"/>
        <end position="62"/>
    </location>
</feature>
<accession>A0A5B8UVR9</accession>
<dbReference type="EMBL" id="CP042436">
    <property type="protein sequence ID" value="QEC62988.1"/>
    <property type="molecule type" value="Genomic_DNA"/>
</dbReference>
<dbReference type="Gene3D" id="3.30.565.10">
    <property type="entry name" value="Histidine kinase-like ATPase, C-terminal domain"/>
    <property type="match status" value="1"/>
</dbReference>
<protein>
    <recommendedName>
        <fullName evidence="2">Signal transduction histidine kinase internal region domain-containing protein</fullName>
    </recommendedName>
</protein>
<feature type="transmembrane region" description="Helical" evidence="1">
    <location>
        <begin position="82"/>
        <end position="103"/>
    </location>
</feature>
<sequence length="384" mass="44197">MHIPFQTAVVLSNIFVFSSVGIYLYYRYEILFSGFNISPFNQRRLAMCIVLLCFYMAIMSFYPCYNGFSTLKEFFVCSGFHFLRSAFFVFLPVLVIMYIERWLETRNMPFLKRRLIVVFLILFFLISTNIWMAMLIDPGHRVNTITYTFLMSLLFSGIVSALYLNVSYANLAAKRLRFEKELEISRLNELKTKAELDALQAKVNPHFLYNTLNSIAELSLHQGTRARNMTIALAELFRYSLNKNNETMIPIGDEVEMVENYVMIEKIRFEDKLEVSVEVDEAVRRKNVPKFILQPLVENAIKHGLKEPGKTGIIKVIIKGSAGGIDIMIHDNGAPFPEDIQVGYGLKSVMDKLALFYPGKHTIYFENDPVKQVTISITDNLKNA</sequence>
<dbReference type="InterPro" id="IPR010559">
    <property type="entry name" value="Sig_transdc_His_kin_internal"/>
</dbReference>
<feature type="transmembrane region" description="Helical" evidence="1">
    <location>
        <begin position="6"/>
        <end position="25"/>
    </location>
</feature>
<keyword evidence="1" id="KW-0472">Membrane</keyword>
<dbReference type="SUPFAM" id="SSF55874">
    <property type="entry name" value="ATPase domain of HSP90 chaperone/DNA topoisomerase II/histidine kinase"/>
    <property type="match status" value="1"/>
</dbReference>
<name>A0A5B8UVR9_9SPHI</name>
<feature type="transmembrane region" description="Helical" evidence="1">
    <location>
        <begin position="115"/>
        <end position="136"/>
    </location>
</feature>
<dbReference type="GO" id="GO:0000155">
    <property type="term" value="F:phosphorelay sensor kinase activity"/>
    <property type="evidence" value="ECO:0007669"/>
    <property type="project" value="InterPro"/>
</dbReference>
<dbReference type="PANTHER" id="PTHR34220:SF7">
    <property type="entry name" value="SENSOR HISTIDINE KINASE YPDA"/>
    <property type="match status" value="1"/>
</dbReference>
<evidence type="ECO:0000259" key="2">
    <source>
        <dbReference type="Pfam" id="PF06580"/>
    </source>
</evidence>
<feature type="domain" description="Signal transduction histidine kinase internal region" evidence="2">
    <location>
        <begin position="194"/>
        <end position="273"/>
    </location>
</feature>
<feature type="transmembrane region" description="Helical" evidence="1">
    <location>
        <begin position="148"/>
        <end position="171"/>
    </location>
</feature>
<dbReference type="AlphaFoldDB" id="A0A5B8UVR9"/>
<dbReference type="InterPro" id="IPR036890">
    <property type="entry name" value="HATPase_C_sf"/>
</dbReference>
<dbReference type="InterPro" id="IPR050640">
    <property type="entry name" value="Bact_2-comp_sensor_kinase"/>
</dbReference>
<dbReference type="OrthoDB" id="9792992at2"/>
<dbReference type="Pfam" id="PF06580">
    <property type="entry name" value="His_kinase"/>
    <property type="match status" value="1"/>
</dbReference>